<dbReference type="eggNOG" id="COG0610">
    <property type="taxonomic scope" value="Bacteria"/>
</dbReference>
<dbReference type="InterPro" id="IPR051268">
    <property type="entry name" value="Type-I_R_enzyme_R_subunit"/>
</dbReference>
<dbReference type="CDD" id="cd18800">
    <property type="entry name" value="SF2_C_EcoR124I-like"/>
    <property type="match status" value="1"/>
</dbReference>
<keyword evidence="4" id="KW-0540">Nuclease</keyword>
<comment type="catalytic activity">
    <reaction evidence="1 11">
        <text>Endonucleolytic cleavage of DNA to give random double-stranded fragments with terminal 5'-phosphates, ATP is simultaneously hydrolyzed.</text>
        <dbReference type="EC" id="3.1.21.3"/>
    </reaction>
</comment>
<evidence type="ECO:0000256" key="4">
    <source>
        <dbReference type="ARBA" id="ARBA00022722"/>
    </source>
</evidence>
<evidence type="ECO:0000256" key="7">
    <source>
        <dbReference type="ARBA" id="ARBA00022759"/>
    </source>
</evidence>
<organism evidence="13 14">
    <name type="scientific">Gloeobacter kilaueensis (strain ATCC BAA-2537 / CCAP 1431/1 / ULC 316 / JS1)</name>
    <dbReference type="NCBI Taxonomy" id="1183438"/>
    <lineage>
        <taxon>Bacteria</taxon>
        <taxon>Bacillati</taxon>
        <taxon>Cyanobacteriota</taxon>
        <taxon>Cyanophyceae</taxon>
        <taxon>Gloeobacterales</taxon>
        <taxon>Gloeobacteraceae</taxon>
        <taxon>Gloeobacter</taxon>
    </lineage>
</organism>
<evidence type="ECO:0000256" key="1">
    <source>
        <dbReference type="ARBA" id="ARBA00000851"/>
    </source>
</evidence>
<comment type="similarity">
    <text evidence="2 11">Belongs to the HsdR family.</text>
</comment>
<comment type="subunit">
    <text evidence="3 11">The type I restriction/modification system is composed of three polypeptides R, M and S.</text>
</comment>
<dbReference type="InterPro" id="IPR027417">
    <property type="entry name" value="P-loop_NTPase"/>
</dbReference>
<evidence type="ECO:0000256" key="6">
    <source>
        <dbReference type="ARBA" id="ARBA00022747"/>
    </source>
</evidence>
<dbReference type="PANTHER" id="PTHR30195:SF15">
    <property type="entry name" value="TYPE I RESTRICTION ENZYME HINDI ENDONUCLEASE SUBUNIT"/>
    <property type="match status" value="1"/>
</dbReference>
<dbReference type="EMBL" id="CP003587">
    <property type="protein sequence ID" value="AGY57549.1"/>
    <property type="molecule type" value="Genomic_DNA"/>
</dbReference>
<dbReference type="AlphaFoldDB" id="U5QIU6"/>
<dbReference type="HOGENOM" id="CLU_005762_0_0_3"/>
<dbReference type="STRING" id="1183438.GKIL_1303"/>
<dbReference type="EC" id="3.1.21.3" evidence="11"/>
<evidence type="ECO:0000256" key="8">
    <source>
        <dbReference type="ARBA" id="ARBA00022801"/>
    </source>
</evidence>
<keyword evidence="8 11" id="KW-0378">Hydrolase</keyword>
<dbReference type="PATRIC" id="fig|1183438.3.peg.1283"/>
<evidence type="ECO:0000259" key="12">
    <source>
        <dbReference type="PROSITE" id="PS51192"/>
    </source>
</evidence>
<dbReference type="REBASE" id="71795">
    <property type="entry name" value="GkiJS1ORF1303P"/>
</dbReference>
<keyword evidence="10 11" id="KW-0238">DNA-binding</keyword>
<dbReference type="GO" id="GO:0003677">
    <property type="term" value="F:DNA binding"/>
    <property type="evidence" value="ECO:0007669"/>
    <property type="project" value="UniProtKB-KW"/>
</dbReference>
<protein>
    <recommendedName>
        <fullName evidence="11">Type I restriction enzyme endonuclease subunit</fullName>
        <shortName evidence="11">R protein</shortName>
        <ecNumber evidence="11">3.1.21.3</ecNumber>
    </recommendedName>
</protein>
<evidence type="ECO:0000256" key="9">
    <source>
        <dbReference type="ARBA" id="ARBA00022840"/>
    </source>
</evidence>
<feature type="domain" description="Helicase ATP-binding" evidence="12">
    <location>
        <begin position="262"/>
        <end position="423"/>
    </location>
</feature>
<accession>U5QIU6</accession>
<dbReference type="InterPro" id="IPR007409">
    <property type="entry name" value="Restrct_endonuc_type1_HsdR_N"/>
</dbReference>
<reference evidence="13 14" key="1">
    <citation type="journal article" date="2013" name="PLoS ONE">
        <title>Cultivation and Complete Genome Sequencing of Gloeobacter kilaueensis sp. nov., from a Lava Cave in Kilauea Caldera, Hawai'i.</title>
        <authorList>
            <person name="Saw J.H."/>
            <person name="Schatz M."/>
            <person name="Brown M.V."/>
            <person name="Kunkel D.D."/>
            <person name="Foster J.S."/>
            <person name="Shick H."/>
            <person name="Christensen S."/>
            <person name="Hou S."/>
            <person name="Wan X."/>
            <person name="Donachie S.P."/>
        </authorList>
    </citation>
    <scope>NUCLEOTIDE SEQUENCE [LARGE SCALE GENOMIC DNA]</scope>
    <source>
        <strain evidence="14">JS</strain>
    </source>
</reference>
<dbReference type="PROSITE" id="PS51192">
    <property type="entry name" value="HELICASE_ATP_BIND_1"/>
    <property type="match status" value="1"/>
</dbReference>
<dbReference type="CDD" id="cd18030">
    <property type="entry name" value="DEXHc_RE_I_HsdR"/>
    <property type="match status" value="1"/>
</dbReference>
<dbReference type="RefSeq" id="WP_023172641.1">
    <property type="nucleotide sequence ID" value="NC_022600.1"/>
</dbReference>
<evidence type="ECO:0000256" key="10">
    <source>
        <dbReference type="ARBA" id="ARBA00023125"/>
    </source>
</evidence>
<dbReference type="PANTHER" id="PTHR30195">
    <property type="entry name" value="TYPE I SITE-SPECIFIC DEOXYRIBONUCLEASE PROTEIN SUBUNIT M AND R"/>
    <property type="match status" value="1"/>
</dbReference>
<dbReference type="Pfam" id="PF22679">
    <property type="entry name" value="T1R_D3-like"/>
    <property type="match status" value="1"/>
</dbReference>
<keyword evidence="7" id="KW-0255">Endonuclease</keyword>
<evidence type="ECO:0000313" key="13">
    <source>
        <dbReference type="EMBL" id="AGY57549.1"/>
    </source>
</evidence>
<name>U5QIU6_GLOK1</name>
<keyword evidence="5 11" id="KW-0547">Nucleotide-binding</keyword>
<keyword evidence="9 11" id="KW-0067">ATP-binding</keyword>
<dbReference type="InterPro" id="IPR055180">
    <property type="entry name" value="HsdR_RecA-like_helicase_dom_2"/>
</dbReference>
<dbReference type="Gene3D" id="3.90.1570.50">
    <property type="match status" value="1"/>
</dbReference>
<evidence type="ECO:0000256" key="11">
    <source>
        <dbReference type="RuleBase" id="RU364115"/>
    </source>
</evidence>
<dbReference type="InterPro" id="IPR014001">
    <property type="entry name" value="Helicase_ATP-bd"/>
</dbReference>
<proteinExistence type="inferred from homology"/>
<evidence type="ECO:0000313" key="14">
    <source>
        <dbReference type="Proteomes" id="UP000017396"/>
    </source>
</evidence>
<dbReference type="Proteomes" id="UP000017396">
    <property type="component" value="Chromosome"/>
</dbReference>
<dbReference type="OrthoDB" id="9758243at2"/>
<dbReference type="Gene3D" id="3.40.50.300">
    <property type="entry name" value="P-loop containing nucleotide triphosphate hydrolases"/>
    <property type="match status" value="3"/>
</dbReference>
<dbReference type="KEGG" id="glj:GKIL_1303"/>
<dbReference type="Pfam" id="PF18766">
    <property type="entry name" value="SWI2_SNF2"/>
    <property type="match status" value="1"/>
</dbReference>
<dbReference type="GO" id="GO:0009307">
    <property type="term" value="P:DNA restriction-modification system"/>
    <property type="evidence" value="ECO:0007669"/>
    <property type="project" value="UniProtKB-KW"/>
</dbReference>
<comment type="function">
    <text evidence="11">Subunit R is required for both nuclease and ATPase activities, but not for modification.</text>
</comment>
<dbReference type="GO" id="GO:0009035">
    <property type="term" value="F:type I site-specific deoxyribonuclease activity"/>
    <property type="evidence" value="ECO:0007669"/>
    <property type="project" value="UniProtKB-EC"/>
</dbReference>
<dbReference type="CDD" id="cd22332">
    <property type="entry name" value="HsdR_N"/>
    <property type="match status" value="1"/>
</dbReference>
<dbReference type="Pfam" id="PF04313">
    <property type="entry name" value="HSDR_N"/>
    <property type="match status" value="1"/>
</dbReference>
<gene>
    <name evidence="13" type="primary">hsdR</name>
    <name evidence="13" type="ORF">GKIL_1303</name>
</gene>
<evidence type="ECO:0000256" key="3">
    <source>
        <dbReference type="ARBA" id="ARBA00011296"/>
    </source>
</evidence>
<keyword evidence="6 11" id="KW-0680">Restriction system</keyword>
<dbReference type="GO" id="GO:0005524">
    <property type="term" value="F:ATP binding"/>
    <property type="evidence" value="ECO:0007669"/>
    <property type="project" value="UniProtKB-KW"/>
</dbReference>
<evidence type="ECO:0000256" key="2">
    <source>
        <dbReference type="ARBA" id="ARBA00008598"/>
    </source>
</evidence>
<keyword evidence="14" id="KW-1185">Reference proteome</keyword>
<sequence>MSERSAVQNPMLLYASGIGWEYVAPERALALRGGSAGLYFNNILEEQLLRLNPNVVDAARAADILRQLTLLRPTIEGNRDALTWLRGEQSVFVPGERRERNVRLIDFDGLENNVFQVTEEWRQQGVAFNNRADVVFLINGIPVAVAETKASSKPNAVAEGIDQIRRYHNETPEMFTAAQVFEVTQLWDFYYGVTWNTVRKNLFNWKEEIQGDYERKVKAFFSRSRFLKLLHDHILFLTSDDQLLKIILRQHQVKAVERVIERVQDPVKRRGLIWHTQGSGKTLTMITIAAQLLRDVPGTEKATVLMLVDRNELETQLFKNISAYGIGAVKVAQNKNDLKQILASDHRGLVVSMIHKFDDIPAAINPRTGVVVLVDEAHRTTGGDLGNYLMAALPNATYIGFTGTPIDRLASGKGTFKVFGCDDEQGYLDKYSIRESIEDGTTLKLNYTLAPSELRVERETLEQQFLNLADTEGVSDIEELNAVLDRAVVLKEMMKAPSRIEQIAAHVAQHFRENVERMGFKAFLVAVDREACVLYKEALDKHLPPEWSVAVYSSLHNDPPKLRQYALSPEAEKQVRRDFIKKDSLPKILIVTEKLLTGYDAPILYCLYLDKPMRDHVLLQTIARVNRPYEDENNQPKSYGFVLDFVGIFERLERALAFDPETVATAIQNIDVLKHLFTTLMSEAAPKYLSLTRGWNDKARERAIEHFLEVRVREEFFKFFKQVQSLYDILSPDAFLRPFIDDYQALAELYAEIRNAYSTDPYIDKELTRKTMDLLRQGTAVSNLATPATIYELGPAELAAIKDGNASDTAKVLNLRKLLAAKVAAESQAKPFLLSIGERAEEVVLKFEDRQLTTQQALEEFERLAREYIEADAERRRLAVDENTYAIYTALNLVVPDLTVAQAERINELFKAYPDYLWNESEKAKLRAELYKNLRTLAGPSKMIHLANTLLKLQRV</sequence>
<dbReference type="NCBIfam" id="TIGR00348">
    <property type="entry name" value="hsdR"/>
    <property type="match status" value="1"/>
</dbReference>
<evidence type="ECO:0000256" key="5">
    <source>
        <dbReference type="ARBA" id="ARBA00022741"/>
    </source>
</evidence>
<dbReference type="SMART" id="SM00487">
    <property type="entry name" value="DEXDc"/>
    <property type="match status" value="1"/>
</dbReference>
<dbReference type="InterPro" id="IPR040980">
    <property type="entry name" value="SWI2_SNF2"/>
</dbReference>
<dbReference type="InterPro" id="IPR004473">
    <property type="entry name" value="Restrct_endonuc_typeI_HsdR"/>
</dbReference>
<dbReference type="SUPFAM" id="SSF52540">
    <property type="entry name" value="P-loop containing nucleoside triphosphate hydrolases"/>
    <property type="match status" value="1"/>
</dbReference>